<dbReference type="InterPro" id="IPR010427">
    <property type="entry name" value="DUF1023"/>
</dbReference>
<organism evidence="2 3">
    <name type="scientific">Leucobacter luti</name>
    <dbReference type="NCBI Taxonomy" id="340320"/>
    <lineage>
        <taxon>Bacteria</taxon>
        <taxon>Bacillati</taxon>
        <taxon>Actinomycetota</taxon>
        <taxon>Actinomycetes</taxon>
        <taxon>Micrococcales</taxon>
        <taxon>Microbacteriaceae</taxon>
        <taxon>Leucobacter</taxon>
    </lineage>
</organism>
<keyword evidence="2" id="KW-0378">Hydrolase</keyword>
<evidence type="ECO:0000313" key="2">
    <source>
        <dbReference type="EMBL" id="TDP95543.1"/>
    </source>
</evidence>
<keyword evidence="3" id="KW-1185">Reference proteome</keyword>
<feature type="domain" description="DUF1023" evidence="1">
    <location>
        <begin position="389"/>
        <end position="549"/>
    </location>
</feature>
<dbReference type="Proteomes" id="UP000295601">
    <property type="component" value="Unassembled WGS sequence"/>
</dbReference>
<evidence type="ECO:0000313" key="3">
    <source>
        <dbReference type="Proteomes" id="UP000295601"/>
    </source>
</evidence>
<dbReference type="OrthoDB" id="3259161at2"/>
<reference evidence="2 3" key="1">
    <citation type="submission" date="2019-03" db="EMBL/GenBank/DDBJ databases">
        <title>Genomic analyses of the natural microbiome of Caenorhabditis elegans.</title>
        <authorList>
            <person name="Samuel B."/>
        </authorList>
    </citation>
    <scope>NUCLEOTIDE SEQUENCE [LARGE SCALE GENOMIC DNA]</scope>
    <source>
        <strain evidence="2 3">JUb18</strain>
    </source>
</reference>
<comment type="caution">
    <text evidence="2">The sequence shown here is derived from an EMBL/GenBank/DDBJ whole genome shotgun (WGS) entry which is preliminary data.</text>
</comment>
<sequence>MTWVPSSAAEAGVLSTPSPIKGNVDEINRAASYAQKAADDSFGYRSYVQGAERNLASGQGDVLTRLQGKLTDTLVPGVNLLDESVVAAKKGFDSYASEVERIHKDARKVISDIDDDLSTIRTQAGTIAEIAQTIRAGVPGSWNTPPPGTMPEPRLGSNASVLDSDEQELRRRMLTSQYSMQWLSAAMRWKNACDDIDTAKTRWSTLVSERRDAEQRLLGALGDTYLGRLLAAGETSQWSAKQMITMGLSGELRGESGIADGTANPAVEDLLARTDLSGEELTEAWNALGLSKSDVAALPVATLAQLASRNGLPAWAQDVASTELLHYSLIAPNEAYPLFGFGTSGPSVQEFRTQIGQLYGAWQDAKSAARLMGGEPIVQLLALGSHDGAMTAAISHGDLDTASHVGVNVSGMLSNVGDIGHDAKGARSLYNEAYAEDWTQTYAAVTWIGYKSPDFGNVNFMGRADAGGPRLAAFIDGIYESRAGNHTPVSNFTVFAHSYGSTTAAVALTDVKHPINSFVTYGSAGLSADTPISGLKTDKVFSTHAAGDQTAGFGQLWSHPVVPTEQPFYSLLAPEGAPELKVFSAEGGDGYTRVTAHDMFTEDDSPSGLNWGGKVGYLTTGTRSAEDMGKIWANGGL</sequence>
<accession>A0A4R6S7Z3</accession>
<dbReference type="GO" id="GO:0016787">
    <property type="term" value="F:hydrolase activity"/>
    <property type="evidence" value="ECO:0007669"/>
    <property type="project" value="UniProtKB-KW"/>
</dbReference>
<name>A0A4R6S7Z3_9MICO</name>
<dbReference type="EMBL" id="SNYA01000001">
    <property type="protein sequence ID" value="TDP95543.1"/>
    <property type="molecule type" value="Genomic_DNA"/>
</dbReference>
<dbReference type="AlphaFoldDB" id="A0A4R6S7Z3"/>
<protein>
    <submittedName>
        <fullName evidence="2">Alpha/beta hydrolase family protein</fullName>
    </submittedName>
</protein>
<dbReference type="Pfam" id="PF06259">
    <property type="entry name" value="Abhydrolase_8"/>
    <property type="match status" value="1"/>
</dbReference>
<dbReference type="RefSeq" id="WP_133615487.1">
    <property type="nucleotide sequence ID" value="NZ_CP080492.1"/>
</dbReference>
<proteinExistence type="predicted"/>
<evidence type="ECO:0000259" key="1">
    <source>
        <dbReference type="Pfam" id="PF06259"/>
    </source>
</evidence>
<gene>
    <name evidence="2" type="ORF">EDF62_0232</name>
</gene>